<dbReference type="EMBL" id="NIDE01000014">
    <property type="protein sequence ID" value="OWK37685.1"/>
    <property type="molecule type" value="Genomic_DNA"/>
</dbReference>
<evidence type="ECO:0000313" key="2">
    <source>
        <dbReference type="EMBL" id="OWK37685.1"/>
    </source>
</evidence>
<dbReference type="Proteomes" id="UP000214646">
    <property type="component" value="Unassembled WGS sequence"/>
</dbReference>
<reference evidence="3" key="1">
    <citation type="submission" date="2017-06" db="EMBL/GenBank/DDBJ databases">
        <title>Genome analysis of Fimbriiglobus ruber SP5, the first member of the order Planctomycetales with confirmed chitinolytic capability.</title>
        <authorList>
            <person name="Ravin N.V."/>
            <person name="Rakitin A.L."/>
            <person name="Ivanova A.A."/>
            <person name="Beletsky A.V."/>
            <person name="Kulichevskaya I.S."/>
            <person name="Mardanov A.V."/>
            <person name="Dedysh S.N."/>
        </authorList>
    </citation>
    <scope>NUCLEOTIDE SEQUENCE [LARGE SCALE GENOMIC DNA]</scope>
    <source>
        <strain evidence="3">SP5</strain>
    </source>
</reference>
<evidence type="ECO:0000256" key="1">
    <source>
        <dbReference type="SAM" id="MobiDB-lite"/>
    </source>
</evidence>
<evidence type="ECO:0000313" key="3">
    <source>
        <dbReference type="Proteomes" id="UP000214646"/>
    </source>
</evidence>
<keyword evidence="3" id="KW-1185">Reference proteome</keyword>
<dbReference type="RefSeq" id="WP_088257551.1">
    <property type="nucleotide sequence ID" value="NZ_NIDE01000014.1"/>
</dbReference>
<accession>A0A225DMN7</accession>
<feature type="region of interest" description="Disordered" evidence="1">
    <location>
        <begin position="52"/>
        <end position="75"/>
    </location>
</feature>
<dbReference type="AlphaFoldDB" id="A0A225DMN7"/>
<name>A0A225DMN7_9BACT</name>
<proteinExistence type="predicted"/>
<comment type="caution">
    <text evidence="2">The sequence shown here is derived from an EMBL/GenBank/DDBJ whole genome shotgun (WGS) entry which is preliminary data.</text>
</comment>
<protein>
    <submittedName>
        <fullName evidence="2">Uncharacterized protein</fullName>
    </submittedName>
</protein>
<sequence length="241" mass="26098">MRQWPQGLWVVTPDGKTLGFHYHKPVPGDNYRQNQQRWVDDTVKMLEAAAKAAGPLPPRTARASNPFPDRGVGPTKDGGVRLAVSVIGLQNGRQDGPPAVDSILLSKEEWTAFAPPEGKTAWALPEAVAKRFAPALAPVTDSIFVPRPTDVNYAIIKAASGLTADGVGVVRYAGAWSSLHNRDGDPNLPIRCDMTGEGFATYDAKTKQIRSFLWVLKGTYRNGANGTPIPTAAVVEWEEKE</sequence>
<gene>
    <name evidence="2" type="ORF">FRUB_06805</name>
</gene>
<organism evidence="2 3">
    <name type="scientific">Fimbriiglobus ruber</name>
    <dbReference type="NCBI Taxonomy" id="1908690"/>
    <lineage>
        <taxon>Bacteria</taxon>
        <taxon>Pseudomonadati</taxon>
        <taxon>Planctomycetota</taxon>
        <taxon>Planctomycetia</taxon>
        <taxon>Gemmatales</taxon>
        <taxon>Gemmataceae</taxon>
        <taxon>Fimbriiglobus</taxon>
    </lineage>
</organism>